<organism evidence="1 2">
    <name type="scientific">Halobacillus shinanisalinarum</name>
    <dbReference type="NCBI Taxonomy" id="2932258"/>
    <lineage>
        <taxon>Bacteria</taxon>
        <taxon>Bacillati</taxon>
        <taxon>Bacillota</taxon>
        <taxon>Bacilli</taxon>
        <taxon>Bacillales</taxon>
        <taxon>Bacillaceae</taxon>
        <taxon>Halobacillus</taxon>
    </lineage>
</organism>
<protein>
    <submittedName>
        <fullName evidence="1">DUF1672 domain-containing protein</fullName>
    </submittedName>
</protein>
<dbReference type="Pfam" id="PF07901">
    <property type="entry name" value="DUF1672"/>
    <property type="match status" value="1"/>
</dbReference>
<dbReference type="RefSeq" id="WP_244754518.1">
    <property type="nucleotide sequence ID" value="NZ_CP095074.1"/>
</dbReference>
<dbReference type="Proteomes" id="UP000831880">
    <property type="component" value="Chromosome"/>
</dbReference>
<accession>A0ABY4H2J2</accession>
<dbReference type="PROSITE" id="PS51257">
    <property type="entry name" value="PROKAR_LIPOPROTEIN"/>
    <property type="match status" value="1"/>
</dbReference>
<dbReference type="EMBL" id="CP095074">
    <property type="protein sequence ID" value="UOQ94675.1"/>
    <property type="molecule type" value="Genomic_DNA"/>
</dbReference>
<name>A0ABY4H2J2_9BACI</name>
<proteinExistence type="predicted"/>
<keyword evidence="2" id="KW-1185">Reference proteome</keyword>
<gene>
    <name evidence="1" type="ORF">MUO14_06930</name>
</gene>
<sequence length="307" mass="34250">MKHKKKIMALTIGISLLIGGCGVSESNNDQNGDSNSAEETQKGSTYVSVQDYKGQGYDLNGGEETDKIAEAHREEVDKAVEEFFLNEYKTEVTVHNLIGAKDGATVFVESKGAPHFYTYAIIPIKNEQPLLDGVWSQEGQVEQAIQTGLYRIVNEEAFNQLDKYLENLVRNKPVVGKTEEAIENTGAVGLMTPYYYADVAGDSLKHLYEAYMDNPQITNEELQSVYQPDTVEPEKIFITIQLFMEKKQVQPDKKLFEEICKHIEEAADFPSGSYGIFLNDNKISKSSGKGSKDNTLEKGLVDPIIKK</sequence>
<reference evidence="1 2" key="1">
    <citation type="submission" date="2022-04" db="EMBL/GenBank/DDBJ databases">
        <title>Halobacillus sp. isolated from saltern.</title>
        <authorList>
            <person name="Won M."/>
            <person name="Lee C.-M."/>
            <person name="Woen H.-Y."/>
            <person name="Kwon S.-W."/>
        </authorList>
    </citation>
    <scope>NUCLEOTIDE SEQUENCE [LARGE SCALE GENOMIC DNA]</scope>
    <source>
        <strain evidence="1 2">SSTM10-2</strain>
    </source>
</reference>
<evidence type="ECO:0000313" key="2">
    <source>
        <dbReference type="Proteomes" id="UP000831880"/>
    </source>
</evidence>
<evidence type="ECO:0000313" key="1">
    <source>
        <dbReference type="EMBL" id="UOQ94675.1"/>
    </source>
</evidence>
<dbReference type="InterPro" id="IPR012873">
    <property type="entry name" value="DUF1672"/>
</dbReference>